<evidence type="ECO:0000313" key="1">
    <source>
        <dbReference type="EMBL" id="GIY10629.1"/>
    </source>
</evidence>
<comment type="caution">
    <text evidence="1">The sequence shown here is derived from an EMBL/GenBank/DDBJ whole genome shotgun (WGS) entry which is preliminary data.</text>
</comment>
<gene>
    <name evidence="1" type="ORF">CEXT_141901</name>
</gene>
<dbReference type="EMBL" id="BPLR01006546">
    <property type="protein sequence ID" value="GIY10629.1"/>
    <property type="molecule type" value="Genomic_DNA"/>
</dbReference>
<reference evidence="1 2" key="1">
    <citation type="submission" date="2021-06" db="EMBL/GenBank/DDBJ databases">
        <title>Caerostris extrusa draft genome.</title>
        <authorList>
            <person name="Kono N."/>
            <person name="Arakawa K."/>
        </authorList>
    </citation>
    <scope>NUCLEOTIDE SEQUENCE [LARGE SCALE GENOMIC DNA]</scope>
</reference>
<name>A0AAV4QQR2_CAEEX</name>
<accession>A0AAV4QQR2</accession>
<proteinExistence type="predicted"/>
<dbReference type="AlphaFoldDB" id="A0AAV4QQR2"/>
<evidence type="ECO:0000313" key="2">
    <source>
        <dbReference type="Proteomes" id="UP001054945"/>
    </source>
</evidence>
<sequence length="80" mass="8909">MELRLESLKESRSLCVDHRRPWTGMAVPTRVSAFFPDRDAHVGRSIAATNLIKSQLSLHQKLTAAAAAYLATEYGEQEPL</sequence>
<protein>
    <submittedName>
        <fullName evidence="1">Uncharacterized protein</fullName>
    </submittedName>
</protein>
<keyword evidence="2" id="KW-1185">Reference proteome</keyword>
<organism evidence="1 2">
    <name type="scientific">Caerostris extrusa</name>
    <name type="common">Bark spider</name>
    <name type="synonym">Caerostris bankana</name>
    <dbReference type="NCBI Taxonomy" id="172846"/>
    <lineage>
        <taxon>Eukaryota</taxon>
        <taxon>Metazoa</taxon>
        <taxon>Ecdysozoa</taxon>
        <taxon>Arthropoda</taxon>
        <taxon>Chelicerata</taxon>
        <taxon>Arachnida</taxon>
        <taxon>Araneae</taxon>
        <taxon>Araneomorphae</taxon>
        <taxon>Entelegynae</taxon>
        <taxon>Araneoidea</taxon>
        <taxon>Araneidae</taxon>
        <taxon>Caerostris</taxon>
    </lineage>
</organism>
<dbReference type="Proteomes" id="UP001054945">
    <property type="component" value="Unassembled WGS sequence"/>
</dbReference>